<evidence type="ECO:0000256" key="14">
    <source>
        <dbReference type="PIRSR" id="PIRSR605478-4"/>
    </source>
</evidence>
<comment type="similarity">
    <text evidence="1">Belongs to the transketolase family.</text>
</comment>
<evidence type="ECO:0000256" key="1">
    <source>
        <dbReference type="ARBA" id="ARBA00007131"/>
    </source>
</evidence>
<dbReference type="Pfam" id="PF00456">
    <property type="entry name" value="Transketolase_N"/>
    <property type="match status" value="1"/>
</dbReference>
<dbReference type="Pfam" id="PF02779">
    <property type="entry name" value="Transket_pyr"/>
    <property type="match status" value="1"/>
</dbReference>
<keyword evidence="8 13" id="KW-0786">Thiamine pyrophosphate</keyword>
<comment type="cofactor">
    <cofactor evidence="13">
        <name>thiamine diphosphate</name>
        <dbReference type="ChEBI" id="CHEBI:58937"/>
    </cofactor>
    <text evidence="13">Binds 1 thiamine pyrophosphate per subunit. During the reaction, the substrate forms a covalent intermediate with the cofactor.</text>
</comment>
<dbReference type="GO" id="GO:0005829">
    <property type="term" value="C:cytosol"/>
    <property type="evidence" value="ECO:0007669"/>
    <property type="project" value="TreeGrafter"/>
</dbReference>
<dbReference type="SUPFAM" id="SSF52922">
    <property type="entry name" value="TK C-terminal domain-like"/>
    <property type="match status" value="1"/>
</dbReference>
<evidence type="ECO:0000256" key="8">
    <source>
        <dbReference type="ARBA" id="ARBA00023052"/>
    </source>
</evidence>
<evidence type="ECO:0000313" key="18">
    <source>
        <dbReference type="Proteomes" id="UP000051236"/>
    </source>
</evidence>
<feature type="binding site" evidence="13">
    <location>
        <position position="261"/>
    </location>
    <ligand>
        <name>thiamine diphosphate</name>
        <dbReference type="ChEBI" id="CHEBI:58937"/>
    </ligand>
</feature>
<feature type="binding site" evidence="12">
    <location>
        <position position="28"/>
    </location>
    <ligand>
        <name>substrate</name>
    </ligand>
</feature>
<dbReference type="InterPro" id="IPR049557">
    <property type="entry name" value="Transketolase_CS"/>
</dbReference>
<dbReference type="PATRIC" id="fig|1423734.3.peg.3186"/>
<feature type="binding site" evidence="12">
    <location>
        <position position="355"/>
    </location>
    <ligand>
        <name>substrate</name>
    </ligand>
</feature>
<dbReference type="FunFam" id="3.40.50.970:FF:000003">
    <property type="entry name" value="Transketolase"/>
    <property type="match status" value="1"/>
</dbReference>
<feature type="binding site" evidence="12">
    <location>
        <position position="467"/>
    </location>
    <ligand>
        <name>substrate</name>
    </ligand>
</feature>
<keyword evidence="18" id="KW-1185">Reference proteome</keyword>
<dbReference type="Pfam" id="PF22613">
    <property type="entry name" value="Transketolase_C_1"/>
    <property type="match status" value="1"/>
</dbReference>
<dbReference type="InterPro" id="IPR055152">
    <property type="entry name" value="Transketolase-like_C_2"/>
</dbReference>
<dbReference type="InterPro" id="IPR005474">
    <property type="entry name" value="Transketolase_N"/>
</dbReference>
<feature type="binding site" evidence="12">
    <location>
        <position position="471"/>
    </location>
    <ligand>
        <name>substrate</name>
    </ligand>
</feature>
<dbReference type="SMART" id="SM00861">
    <property type="entry name" value="Transket_pyr"/>
    <property type="match status" value="1"/>
</dbReference>
<comment type="caution">
    <text evidence="17">The sequence shown here is derived from an EMBL/GenBank/DDBJ whole genome shotgun (WGS) entry which is preliminary data.</text>
</comment>
<name>X0QJ19_9LACO</name>
<evidence type="ECO:0000259" key="16">
    <source>
        <dbReference type="SMART" id="SM00861"/>
    </source>
</evidence>
<dbReference type="GO" id="GO:0006098">
    <property type="term" value="P:pentose-phosphate shunt"/>
    <property type="evidence" value="ECO:0007669"/>
    <property type="project" value="TreeGrafter"/>
</dbReference>
<organism evidence="17 18">
    <name type="scientific">Agrilactobacillus composti DSM 18527 = JCM 14202</name>
    <dbReference type="NCBI Taxonomy" id="1423734"/>
    <lineage>
        <taxon>Bacteria</taxon>
        <taxon>Bacillati</taxon>
        <taxon>Bacillota</taxon>
        <taxon>Bacilli</taxon>
        <taxon>Lactobacillales</taxon>
        <taxon>Lactobacillaceae</taxon>
        <taxon>Agrilactobacillus</taxon>
    </lineage>
</organism>
<dbReference type="SUPFAM" id="SSF52518">
    <property type="entry name" value="Thiamin diphosphate-binding fold (THDP-binding)"/>
    <property type="match status" value="2"/>
</dbReference>
<protein>
    <recommendedName>
        <fullName evidence="4 10">Transketolase</fullName>
        <ecNumber evidence="3 10">2.2.1.1</ecNumber>
    </recommendedName>
</protein>
<keyword evidence="7 14" id="KW-0460">Magnesium</keyword>
<evidence type="ECO:0000256" key="11">
    <source>
        <dbReference type="PIRSR" id="PIRSR605478-1"/>
    </source>
</evidence>
<dbReference type="Gene3D" id="3.40.50.920">
    <property type="match status" value="1"/>
</dbReference>
<dbReference type="InterPro" id="IPR005478">
    <property type="entry name" value="Transketolase_bac-like"/>
</dbReference>
<feature type="binding site" evidence="12">
    <location>
        <position position="459"/>
    </location>
    <ligand>
        <name>substrate</name>
    </ligand>
</feature>
<evidence type="ECO:0000256" key="6">
    <source>
        <dbReference type="ARBA" id="ARBA00022723"/>
    </source>
</evidence>
<feature type="binding site" evidence="13">
    <location>
        <position position="68"/>
    </location>
    <ligand>
        <name>thiamine diphosphate</name>
        <dbReference type="ChEBI" id="CHEBI:58937"/>
    </ligand>
</feature>
<dbReference type="FunFam" id="3.40.50.920:FF:000003">
    <property type="entry name" value="Transketolase"/>
    <property type="match status" value="1"/>
</dbReference>
<dbReference type="GO" id="GO:0004802">
    <property type="term" value="F:transketolase activity"/>
    <property type="evidence" value="ECO:0007669"/>
    <property type="project" value="UniProtKB-UniRule"/>
</dbReference>
<feature type="site" description="Important for catalytic activity" evidence="15">
    <location>
        <position position="28"/>
    </location>
</feature>
<evidence type="ECO:0000256" key="5">
    <source>
        <dbReference type="ARBA" id="ARBA00022679"/>
    </source>
</evidence>
<dbReference type="NCBIfam" id="TIGR00232">
    <property type="entry name" value="tktlase_bact"/>
    <property type="match status" value="1"/>
</dbReference>
<feature type="binding site" evidence="14">
    <location>
        <position position="156"/>
    </location>
    <ligand>
        <name>Mg(2+)</name>
        <dbReference type="ChEBI" id="CHEBI:18420"/>
    </ligand>
</feature>
<feature type="binding site" evidence="13">
    <location>
        <position position="435"/>
    </location>
    <ligand>
        <name>thiamine diphosphate</name>
        <dbReference type="ChEBI" id="CHEBI:58937"/>
    </ligand>
</feature>
<feature type="binding site" evidence="14">
    <location>
        <position position="186"/>
    </location>
    <ligand>
        <name>Mg(2+)</name>
        <dbReference type="ChEBI" id="CHEBI:18420"/>
    </ligand>
</feature>
<accession>X0QJ19</accession>
<feature type="binding site" evidence="13">
    <location>
        <position position="157"/>
    </location>
    <ligand>
        <name>thiamine diphosphate</name>
        <dbReference type="ChEBI" id="CHEBI:58937"/>
    </ligand>
</feature>
<comment type="cofactor">
    <cofactor evidence="14">
        <name>Mg(2+)</name>
        <dbReference type="ChEBI" id="CHEBI:18420"/>
    </cofactor>
    <text evidence="14">Binds 1 Mg(2+) ion per subunit. Can also utilize other divalent metal cations, such as Ca(2+), Mn(2+) and Co(2+).</text>
</comment>
<dbReference type="InterPro" id="IPR033247">
    <property type="entry name" value="Transketolase_fam"/>
</dbReference>
<evidence type="ECO:0000256" key="13">
    <source>
        <dbReference type="PIRSR" id="PIRSR605478-3"/>
    </source>
</evidence>
<dbReference type="InterPro" id="IPR029061">
    <property type="entry name" value="THDP-binding"/>
</dbReference>
<feature type="domain" description="Transketolase-like pyrimidine-binding" evidence="16">
    <location>
        <begin position="352"/>
        <end position="523"/>
    </location>
</feature>
<comment type="subunit">
    <text evidence="2">Homodimer.</text>
</comment>
<feature type="binding site" evidence="13">
    <location>
        <position position="186"/>
    </location>
    <ligand>
        <name>thiamine diphosphate</name>
        <dbReference type="ChEBI" id="CHEBI:58937"/>
    </ligand>
</feature>
<proteinExistence type="inferred from homology"/>
<dbReference type="OrthoDB" id="8732661at2"/>
<comment type="catalytic activity">
    <reaction evidence="9">
        <text>D-sedoheptulose 7-phosphate + D-glyceraldehyde 3-phosphate = aldehydo-D-ribose 5-phosphate + D-xylulose 5-phosphate</text>
        <dbReference type="Rhea" id="RHEA:10508"/>
        <dbReference type="ChEBI" id="CHEBI:57483"/>
        <dbReference type="ChEBI" id="CHEBI:57737"/>
        <dbReference type="ChEBI" id="CHEBI:58273"/>
        <dbReference type="ChEBI" id="CHEBI:59776"/>
        <dbReference type="EC" id="2.2.1.1"/>
    </reaction>
</comment>
<dbReference type="eggNOG" id="COG0021">
    <property type="taxonomic scope" value="Bacteria"/>
</dbReference>
<dbReference type="EMBL" id="AZGA01000057">
    <property type="protein sequence ID" value="KRM33058.1"/>
    <property type="molecule type" value="Genomic_DNA"/>
</dbReference>
<evidence type="ECO:0000256" key="4">
    <source>
        <dbReference type="ARBA" id="ARBA00016662"/>
    </source>
</evidence>
<dbReference type="CDD" id="cd07033">
    <property type="entry name" value="TPP_PYR_DXS_TK_like"/>
    <property type="match status" value="1"/>
</dbReference>
<dbReference type="InterPro" id="IPR009014">
    <property type="entry name" value="Transketo_C/PFOR_II"/>
</dbReference>
<feature type="binding site" evidence="14">
    <location>
        <position position="188"/>
    </location>
    <ligand>
        <name>Mg(2+)</name>
        <dbReference type="ChEBI" id="CHEBI:18420"/>
    </ligand>
</feature>
<feature type="binding site" evidence="12">
    <location>
        <position position="261"/>
    </location>
    <ligand>
        <name>substrate</name>
    </ligand>
</feature>
<feature type="binding site" evidence="13">
    <location>
        <begin position="116"/>
        <end position="118"/>
    </location>
    <ligand>
        <name>thiamine diphosphate</name>
        <dbReference type="ChEBI" id="CHEBI:58937"/>
    </ligand>
</feature>
<evidence type="ECO:0000256" key="10">
    <source>
        <dbReference type="NCBIfam" id="TIGR00232"/>
    </source>
</evidence>
<dbReference type="AlphaFoldDB" id="X0QJ19"/>
<dbReference type="STRING" id="1423734.FC83_GL003136"/>
<feature type="site" description="Important for catalytic activity" evidence="15">
    <location>
        <position position="261"/>
    </location>
</feature>
<dbReference type="PROSITE" id="PS00801">
    <property type="entry name" value="TRANSKETOLASE_1"/>
    <property type="match status" value="1"/>
</dbReference>
<dbReference type="GO" id="GO:0046872">
    <property type="term" value="F:metal ion binding"/>
    <property type="evidence" value="ECO:0007669"/>
    <property type="project" value="UniProtKB-KW"/>
</dbReference>
<evidence type="ECO:0000256" key="9">
    <source>
        <dbReference type="ARBA" id="ARBA00049473"/>
    </source>
</evidence>
<dbReference type="CDD" id="cd02012">
    <property type="entry name" value="TPP_TK"/>
    <property type="match status" value="1"/>
</dbReference>
<evidence type="ECO:0000256" key="2">
    <source>
        <dbReference type="ARBA" id="ARBA00011738"/>
    </source>
</evidence>
<dbReference type="PANTHER" id="PTHR43522:SF2">
    <property type="entry name" value="TRANSKETOLASE 1-RELATED"/>
    <property type="match status" value="1"/>
</dbReference>
<evidence type="ECO:0000256" key="3">
    <source>
        <dbReference type="ARBA" id="ARBA00013152"/>
    </source>
</evidence>
<dbReference type="Gene3D" id="3.40.50.970">
    <property type="match status" value="2"/>
</dbReference>
<feature type="binding site" evidence="12">
    <location>
        <position position="382"/>
    </location>
    <ligand>
        <name>substrate</name>
    </ligand>
</feature>
<keyword evidence="6 14" id="KW-0479">Metal-binding</keyword>
<keyword evidence="5" id="KW-0808">Transferase</keyword>
<evidence type="ECO:0000256" key="15">
    <source>
        <dbReference type="PIRSR" id="PIRSR605478-5"/>
    </source>
</evidence>
<reference evidence="17 18" key="1">
    <citation type="journal article" date="2015" name="Genome Announc.">
        <title>Expanding the biotechnology potential of lactobacilli through comparative genomics of 213 strains and associated genera.</title>
        <authorList>
            <person name="Sun Z."/>
            <person name="Harris H.M."/>
            <person name="McCann A."/>
            <person name="Guo C."/>
            <person name="Argimon S."/>
            <person name="Zhang W."/>
            <person name="Yang X."/>
            <person name="Jeffery I.B."/>
            <person name="Cooney J.C."/>
            <person name="Kagawa T.F."/>
            <person name="Liu W."/>
            <person name="Song Y."/>
            <person name="Salvetti E."/>
            <person name="Wrobel A."/>
            <person name="Rasinkangas P."/>
            <person name="Parkhill J."/>
            <person name="Rea M.C."/>
            <person name="O'Sullivan O."/>
            <person name="Ritari J."/>
            <person name="Douillard F.P."/>
            <person name="Paul Ross R."/>
            <person name="Yang R."/>
            <person name="Briner A.E."/>
            <person name="Felis G.E."/>
            <person name="de Vos W.M."/>
            <person name="Barrangou R."/>
            <person name="Klaenhammer T.R."/>
            <person name="Caufield P.W."/>
            <person name="Cui Y."/>
            <person name="Zhang H."/>
            <person name="O'Toole P.W."/>
        </authorList>
    </citation>
    <scope>NUCLEOTIDE SEQUENCE [LARGE SCALE GENOMIC DNA]</scope>
    <source>
        <strain evidence="17 18">DSM 18527</strain>
    </source>
</reference>
<dbReference type="Proteomes" id="UP000051236">
    <property type="component" value="Unassembled WGS sequence"/>
</dbReference>
<feature type="active site" description="Proton donor" evidence="11">
    <location>
        <position position="409"/>
    </location>
</feature>
<feature type="binding site" evidence="12">
    <location>
        <position position="518"/>
    </location>
    <ligand>
        <name>substrate</name>
    </ligand>
</feature>
<gene>
    <name evidence="17" type="ORF">FC83_GL003136</name>
</gene>
<evidence type="ECO:0000313" key="17">
    <source>
        <dbReference type="EMBL" id="KRM33058.1"/>
    </source>
</evidence>
<dbReference type="EC" id="2.2.1.1" evidence="3 10"/>
<evidence type="ECO:0000256" key="12">
    <source>
        <dbReference type="PIRSR" id="PIRSR605478-2"/>
    </source>
</evidence>
<dbReference type="InterPro" id="IPR005475">
    <property type="entry name" value="Transketolase-like_Pyr-bd"/>
</dbReference>
<evidence type="ECO:0000256" key="7">
    <source>
        <dbReference type="ARBA" id="ARBA00022842"/>
    </source>
</evidence>
<dbReference type="RefSeq" id="WP_081762970.1">
    <property type="nucleotide sequence ID" value="NZ_AZGA01000057.1"/>
</dbReference>
<sequence>MFDQIDELSVNAIRMLSVQSIQKANSGHPGLPLGAAPMAYVLYRNHLKVNPKDSTYFDRDRFVLSAGHGSAMLYSILHLAGFDLSIEDLKQFRQLHSKTPGHPEYGVVDGVEATTGPLGQGLGMAVGMAMAERHLAAQYNDGINVVDHHTYVLAGDGDLMEGVSHEAASLAGHLGLGKLVMLYDSNDVSLDGPKDRAFNEDIKKRFESYGWDYQKVEDGNDLQAIDDAINQAKAEVNKPSIIEVRTVIGYGALNAGTNKVHGAPLSPADMAAVRETFNWNLDDFEVPTEVYERLHETLGQRGCKAEVKWLNRIEAQHQANPELAQQFLLARENRLPEDWREALPTYLAGSGEATRNTSHTVIQALGKKIPQLWGGSADLASSNKTNMECETLFEKDNLKARNLGFGVREFAEATAMNGMALHGGTRIFGSTFFVFSDYMRPAIRLAAIQHLPVIFVLTHDSVAVGEDGPTHEPVEHLMSFRNMPNVTVLRPADANETVGAWETAMQHQDGPTLLVLSRQNLNILPNSAKLTRQSVAKGAYIVKDVADPSQQDGILMATGSEVNLALAAQAKLAAENVQVSVVSMPSFELFQQQPKAYRDAVLPPHIHKRVSLEMGSTLGWERFVGYEGLTLGIDRFGESGPAADVLAELGFTTDQVVAQYKTLTVTNSPLPKPALAPLRANNSL</sequence>
<dbReference type="FunFam" id="3.40.50.970:FF:000004">
    <property type="entry name" value="Transketolase"/>
    <property type="match status" value="1"/>
</dbReference>
<dbReference type="PANTHER" id="PTHR43522">
    <property type="entry name" value="TRANSKETOLASE"/>
    <property type="match status" value="1"/>
</dbReference>